<organism evidence="2 3">
    <name type="scientific">Hallerella succinigenes</name>
    <dbReference type="NCBI Taxonomy" id="1896222"/>
    <lineage>
        <taxon>Bacteria</taxon>
        <taxon>Pseudomonadati</taxon>
        <taxon>Fibrobacterota</taxon>
        <taxon>Fibrobacteria</taxon>
        <taxon>Fibrobacterales</taxon>
        <taxon>Fibrobacteraceae</taxon>
        <taxon>Hallerella</taxon>
    </lineage>
</organism>
<dbReference type="OrthoDB" id="9806525at2"/>
<dbReference type="InterPro" id="IPR001173">
    <property type="entry name" value="Glyco_trans_2-like"/>
</dbReference>
<dbReference type="AlphaFoldDB" id="A0A2M9A9S9"/>
<dbReference type="Proteomes" id="UP000231134">
    <property type="component" value="Unassembled WGS sequence"/>
</dbReference>
<name>A0A2M9A9S9_9BACT</name>
<evidence type="ECO:0000259" key="1">
    <source>
        <dbReference type="Pfam" id="PF00535"/>
    </source>
</evidence>
<accession>A0A2M9A9S9</accession>
<dbReference type="PANTHER" id="PTHR48090:SF7">
    <property type="entry name" value="RFBJ PROTEIN"/>
    <property type="match status" value="1"/>
</dbReference>
<protein>
    <submittedName>
        <fullName evidence="2">Glycosyltransferase involved in cell wall biosynthesis</fullName>
    </submittedName>
</protein>
<dbReference type="Gene3D" id="3.90.550.10">
    <property type="entry name" value="Spore Coat Polysaccharide Biosynthesis Protein SpsA, Chain A"/>
    <property type="match status" value="1"/>
</dbReference>
<dbReference type="InterPro" id="IPR050256">
    <property type="entry name" value="Glycosyltransferase_2"/>
</dbReference>
<dbReference type="Pfam" id="PF00535">
    <property type="entry name" value="Glycos_transf_2"/>
    <property type="match status" value="1"/>
</dbReference>
<dbReference type="InterPro" id="IPR029044">
    <property type="entry name" value="Nucleotide-diphossugar_trans"/>
</dbReference>
<reference evidence="2 3" key="1">
    <citation type="submission" date="2017-11" db="EMBL/GenBank/DDBJ databases">
        <title>Animal gut microbial communities from fecal samples from Wisconsin, USA.</title>
        <authorList>
            <person name="Neumann A."/>
        </authorList>
    </citation>
    <scope>NUCLEOTIDE SEQUENCE [LARGE SCALE GENOMIC DNA]</scope>
    <source>
        <strain evidence="2 3">UWS3</strain>
    </source>
</reference>
<evidence type="ECO:0000313" key="3">
    <source>
        <dbReference type="Proteomes" id="UP000231134"/>
    </source>
</evidence>
<dbReference type="GO" id="GO:0016740">
    <property type="term" value="F:transferase activity"/>
    <property type="evidence" value="ECO:0007669"/>
    <property type="project" value="UniProtKB-KW"/>
</dbReference>
<dbReference type="SUPFAM" id="SSF53448">
    <property type="entry name" value="Nucleotide-diphospho-sugar transferases"/>
    <property type="match status" value="1"/>
</dbReference>
<sequence>MTRDLFLFIPAYNVERELLDLLKSIPSSVLLRTAELLIVNDGSADKTLAVAKKFADEEIRTSVRVESFAKNSGYGAVIKTGLLRAKELAGLLNVKFAVCLHGDGQYPAKSILPMIETLEGSDAVICQGSRHALQGGPREGRMPLYKFLGGKLLTFIENCVFMNKLSDRHSGLIAYRTSYLKKLNLKKLSGSFDIDLEILATADAQKEKLLEIPIETRYAGEVSNLRVIPYGFRVLRVALRRLRGFYG</sequence>
<feature type="domain" description="Glycosyltransferase 2-like" evidence="1">
    <location>
        <begin position="8"/>
        <end position="182"/>
    </location>
</feature>
<keyword evidence="2" id="KW-0808">Transferase</keyword>
<comment type="caution">
    <text evidence="2">The sequence shown here is derived from an EMBL/GenBank/DDBJ whole genome shotgun (WGS) entry which is preliminary data.</text>
</comment>
<dbReference type="RefSeq" id="WP_100426294.1">
    <property type="nucleotide sequence ID" value="NZ_PGEX01000001.1"/>
</dbReference>
<proteinExistence type="predicted"/>
<dbReference type="EMBL" id="PGEX01000001">
    <property type="protein sequence ID" value="PJJ42438.1"/>
    <property type="molecule type" value="Genomic_DNA"/>
</dbReference>
<evidence type="ECO:0000313" key="2">
    <source>
        <dbReference type="EMBL" id="PJJ42438.1"/>
    </source>
</evidence>
<dbReference type="CDD" id="cd04179">
    <property type="entry name" value="DPM_DPG-synthase_like"/>
    <property type="match status" value="1"/>
</dbReference>
<dbReference type="PANTHER" id="PTHR48090">
    <property type="entry name" value="UNDECAPRENYL-PHOSPHATE 4-DEOXY-4-FORMAMIDO-L-ARABINOSE TRANSFERASE-RELATED"/>
    <property type="match status" value="1"/>
</dbReference>
<keyword evidence="3" id="KW-1185">Reference proteome</keyword>
<gene>
    <name evidence="2" type="ORF">BGX16_2465</name>
</gene>